<dbReference type="Gramene" id="TKV95676">
    <property type="protein sequence ID" value="TKV95676"/>
    <property type="gene ID" value="SEVIR_9G378350v2"/>
</dbReference>
<protein>
    <submittedName>
        <fullName evidence="1">Uncharacterized protein</fullName>
    </submittedName>
</protein>
<proteinExistence type="predicted"/>
<dbReference type="AlphaFoldDB" id="A0A4U6TEN2"/>
<organism evidence="1 2">
    <name type="scientific">Setaria viridis</name>
    <name type="common">Green bristlegrass</name>
    <name type="synonym">Setaria italica subsp. viridis</name>
    <dbReference type="NCBI Taxonomy" id="4556"/>
    <lineage>
        <taxon>Eukaryota</taxon>
        <taxon>Viridiplantae</taxon>
        <taxon>Streptophyta</taxon>
        <taxon>Embryophyta</taxon>
        <taxon>Tracheophyta</taxon>
        <taxon>Spermatophyta</taxon>
        <taxon>Magnoliopsida</taxon>
        <taxon>Liliopsida</taxon>
        <taxon>Poales</taxon>
        <taxon>Poaceae</taxon>
        <taxon>PACMAD clade</taxon>
        <taxon>Panicoideae</taxon>
        <taxon>Panicodae</taxon>
        <taxon>Paniceae</taxon>
        <taxon>Cenchrinae</taxon>
        <taxon>Setaria</taxon>
    </lineage>
</organism>
<reference evidence="1" key="1">
    <citation type="submission" date="2019-03" db="EMBL/GenBank/DDBJ databases">
        <title>WGS assembly of Setaria viridis.</title>
        <authorList>
            <person name="Huang P."/>
            <person name="Jenkins J."/>
            <person name="Grimwood J."/>
            <person name="Barry K."/>
            <person name="Healey A."/>
            <person name="Mamidi S."/>
            <person name="Sreedasyam A."/>
            <person name="Shu S."/>
            <person name="Feldman M."/>
            <person name="Wu J."/>
            <person name="Yu Y."/>
            <person name="Chen C."/>
            <person name="Johnson J."/>
            <person name="Rokhsar D."/>
            <person name="Baxter I."/>
            <person name="Schmutz J."/>
            <person name="Brutnell T."/>
            <person name="Kellogg E."/>
        </authorList>
    </citation>
    <scope>NUCLEOTIDE SEQUENCE [LARGE SCALE GENOMIC DNA]</scope>
</reference>
<dbReference type="Proteomes" id="UP000298652">
    <property type="component" value="Chromosome 9"/>
</dbReference>
<name>A0A4U6TEN2_SETVI</name>
<accession>A0A4U6TEN2</accession>
<keyword evidence="2" id="KW-1185">Reference proteome</keyword>
<dbReference type="EMBL" id="CM016560">
    <property type="protein sequence ID" value="TKV95676.1"/>
    <property type="molecule type" value="Genomic_DNA"/>
</dbReference>
<sequence>MPTARPHADGKSRRHLCFGRKKAEEAGRPRGWLPLPQEKRELSQQHRVLGAEGVVEQEHRSSYRDIMQKMHRGFCRSQSCRSLCLLGVDMQKQRFRTEADD</sequence>
<gene>
    <name evidence="1" type="ORF">SEVIR_9G378350v2</name>
</gene>
<evidence type="ECO:0000313" key="2">
    <source>
        <dbReference type="Proteomes" id="UP000298652"/>
    </source>
</evidence>
<evidence type="ECO:0000313" key="1">
    <source>
        <dbReference type="EMBL" id="TKV95676.1"/>
    </source>
</evidence>